<feature type="compositionally biased region" description="Basic residues" evidence="9">
    <location>
        <begin position="743"/>
        <end position="755"/>
    </location>
</feature>
<dbReference type="InterPro" id="IPR011805">
    <property type="entry name" value="RNase_R"/>
</dbReference>
<dbReference type="GO" id="GO:0006402">
    <property type="term" value="P:mRNA catabolic process"/>
    <property type="evidence" value="ECO:0007669"/>
    <property type="project" value="TreeGrafter"/>
</dbReference>
<name>A0A1D8ILI0_9GAMM</name>
<dbReference type="InterPro" id="IPR013223">
    <property type="entry name" value="RNase_B_OB_dom"/>
</dbReference>
<dbReference type="EC" id="3.1.13.1" evidence="8"/>
<dbReference type="InterPro" id="IPR004476">
    <property type="entry name" value="RNase_II/RNase_R"/>
</dbReference>
<dbReference type="PANTHER" id="PTHR23355:SF9">
    <property type="entry name" value="DIS3-LIKE EXONUCLEASE 2"/>
    <property type="match status" value="1"/>
</dbReference>
<dbReference type="GO" id="GO:0008859">
    <property type="term" value="F:exoribonuclease II activity"/>
    <property type="evidence" value="ECO:0007669"/>
    <property type="project" value="UniProtKB-UniRule"/>
</dbReference>
<dbReference type="NCBIfam" id="TIGR00358">
    <property type="entry name" value="3_prime_RNase"/>
    <property type="match status" value="1"/>
</dbReference>
<keyword evidence="6 8" id="KW-0269">Exonuclease</keyword>
<feature type="compositionally biased region" description="Basic and acidic residues" evidence="9">
    <location>
        <begin position="8"/>
        <end position="22"/>
    </location>
</feature>
<dbReference type="Proteomes" id="UP000095401">
    <property type="component" value="Chromosome"/>
</dbReference>
<keyword evidence="5 8" id="KW-0378">Hydrolase</keyword>
<dbReference type="EMBL" id="CP017415">
    <property type="protein sequence ID" value="AOU97310.1"/>
    <property type="molecule type" value="Genomic_DNA"/>
</dbReference>
<dbReference type="KEGG" id="aprs:BI364_04260"/>
<dbReference type="InterPro" id="IPR003029">
    <property type="entry name" value="S1_domain"/>
</dbReference>
<evidence type="ECO:0000256" key="9">
    <source>
        <dbReference type="SAM" id="MobiDB-lite"/>
    </source>
</evidence>
<comment type="similarity">
    <text evidence="8">Belongs to the RNR ribonuclease family. RNase R subfamily.</text>
</comment>
<dbReference type="SMART" id="SM00955">
    <property type="entry name" value="RNB"/>
    <property type="match status" value="1"/>
</dbReference>
<dbReference type="NCBIfam" id="TIGR02063">
    <property type="entry name" value="RNase_R"/>
    <property type="match status" value="1"/>
</dbReference>
<evidence type="ECO:0000256" key="4">
    <source>
        <dbReference type="ARBA" id="ARBA00022722"/>
    </source>
</evidence>
<dbReference type="InterPro" id="IPR022966">
    <property type="entry name" value="RNase_II/R_CS"/>
</dbReference>
<evidence type="ECO:0000313" key="12">
    <source>
        <dbReference type="Proteomes" id="UP000095401"/>
    </source>
</evidence>
<keyword evidence="7 8" id="KW-0694">RNA-binding</keyword>
<evidence type="ECO:0000256" key="8">
    <source>
        <dbReference type="HAMAP-Rule" id="MF_01895"/>
    </source>
</evidence>
<comment type="function">
    <text evidence="8">3'-5' exoribonuclease that releases 5'-nucleoside monophosphates and is involved in maturation of structured RNAs.</text>
</comment>
<evidence type="ECO:0000256" key="3">
    <source>
        <dbReference type="ARBA" id="ARBA00022490"/>
    </source>
</evidence>
<evidence type="ECO:0000259" key="10">
    <source>
        <dbReference type="PROSITE" id="PS50126"/>
    </source>
</evidence>
<dbReference type="Pfam" id="PF08206">
    <property type="entry name" value="OB_RNB"/>
    <property type="match status" value="1"/>
</dbReference>
<dbReference type="InterPro" id="IPR050180">
    <property type="entry name" value="RNR_Ribonuclease"/>
</dbReference>
<protein>
    <recommendedName>
        <fullName evidence="8">Ribonuclease R</fullName>
        <shortName evidence="8">RNase R</shortName>
        <ecNumber evidence="8">3.1.13.1</ecNumber>
    </recommendedName>
</protein>
<dbReference type="HAMAP" id="MF_01895">
    <property type="entry name" value="RNase_R"/>
    <property type="match status" value="1"/>
</dbReference>
<feature type="region of interest" description="Disordered" evidence="9">
    <location>
        <begin position="1"/>
        <end position="22"/>
    </location>
</feature>
<evidence type="ECO:0000313" key="11">
    <source>
        <dbReference type="EMBL" id="AOU97310.1"/>
    </source>
</evidence>
<dbReference type="AlphaFoldDB" id="A0A1D8ILI0"/>
<dbReference type="PROSITE" id="PS01175">
    <property type="entry name" value="RIBONUCLEASE_II"/>
    <property type="match status" value="1"/>
</dbReference>
<sequence length="755" mass="83806">MTKRTKNGLKDPHLDRESSKYERPIPSRELILQVLAEGEGPMRFDDLSGALQLSEAVDLEALDRRLRAMQRDGQLVRNRVGAFLPVTEKGLIRGRVIAHPDGFGFMVPDEGGDDIFLSPRQMSGLFHGDRAVARVMGLDHRGRQEGAVVEVLERNTRQVVGRFCEERGMAFVAPDNKRIPLNVMIPPDDRADAQPGHIVLAAIVEQPSRHSPPIGRVIEVLGEHMDPGMEIDIAIRSHELPHQWSEDVLAEAQRYGEHVAPEAKQNRVDLRQTPLVTIDGEDAKDFDDAVYCEPDGEGGWRLIVAIADVSHYVSPGSALDNEGRRRGTSVYFPGQVIPMLPETLSNGLCSLNPKVDRLALVADMSVSKGGALKEYRFYEAVIRSAARLTYTQVAAMVVEGDDSARAEHPGLVAHLDALYALYRVLDKARRRRGAIDFDTQETRIVFGEGRKIERIVPVQRNNAHRLIEECMILANVAAARLLAKHKMPALYRVHGGPKADRIDDLRAFLAGMGLNLGGGETPKPKDFAAVLKLAAARPEAGLIQTMLLRTLQQAVYSPDNEGHFGLALPAYAHFTSPIRRYPDLLVHRAIRHVAGGGTPGNFDYDRNDMVGLGEHCSMAERRADDAVRDAVDWLKCEFMLDKVGQVFEGLVSTVTGFGVFVQLRDVYVEGLVHVTSLSNDYYRFDPVGQCLRGERSGRIYRIGDQMNVRIARVDLDERKIDFVPEEAVRAAAADGGEEGAPSRSKRRRKSRRGRR</sequence>
<dbReference type="InterPro" id="IPR011129">
    <property type="entry name" value="CSD"/>
</dbReference>
<dbReference type="PANTHER" id="PTHR23355">
    <property type="entry name" value="RIBONUCLEASE"/>
    <property type="match status" value="1"/>
</dbReference>
<dbReference type="PROSITE" id="PS50126">
    <property type="entry name" value="S1"/>
    <property type="match status" value="1"/>
</dbReference>
<evidence type="ECO:0000256" key="5">
    <source>
        <dbReference type="ARBA" id="ARBA00022801"/>
    </source>
</evidence>
<feature type="domain" description="S1 motif" evidence="10">
    <location>
        <begin position="644"/>
        <end position="725"/>
    </location>
</feature>
<evidence type="ECO:0000256" key="6">
    <source>
        <dbReference type="ARBA" id="ARBA00022839"/>
    </source>
</evidence>
<proteinExistence type="inferred from homology"/>
<dbReference type="SUPFAM" id="SSF50249">
    <property type="entry name" value="Nucleic acid-binding proteins"/>
    <property type="match status" value="4"/>
</dbReference>
<dbReference type="InterPro" id="IPR001900">
    <property type="entry name" value="RNase_II/R"/>
</dbReference>
<dbReference type="CDD" id="cd04471">
    <property type="entry name" value="S1_RNase_R"/>
    <property type="match status" value="1"/>
</dbReference>
<evidence type="ECO:0000256" key="2">
    <source>
        <dbReference type="ARBA" id="ARBA00004496"/>
    </source>
</evidence>
<reference evidence="12" key="1">
    <citation type="submission" date="2016-09" db="EMBL/GenBank/DDBJ databases">
        <title>Acidihalobacter prosperus F5.</title>
        <authorList>
            <person name="Khaleque H.N."/>
            <person name="Ramsay J.P."/>
            <person name="Kaksonen A.H."/>
            <person name="Boxall N.J."/>
            <person name="Watkin E.L.J."/>
        </authorList>
    </citation>
    <scope>NUCLEOTIDE SEQUENCE [LARGE SCALE GENOMIC DNA]</scope>
    <source>
        <strain evidence="12">F5</strain>
    </source>
</reference>
<dbReference type="Pfam" id="PF00575">
    <property type="entry name" value="S1"/>
    <property type="match status" value="1"/>
</dbReference>
<dbReference type="Pfam" id="PF00773">
    <property type="entry name" value="RNB"/>
    <property type="match status" value="1"/>
</dbReference>
<dbReference type="RefSeq" id="WP_070077697.1">
    <property type="nucleotide sequence ID" value="NZ_CP017415.1"/>
</dbReference>
<feature type="region of interest" description="Disordered" evidence="9">
    <location>
        <begin position="730"/>
        <end position="755"/>
    </location>
</feature>
<comment type="subcellular location">
    <subcellularLocation>
        <location evidence="2 8">Cytoplasm</location>
    </subcellularLocation>
</comment>
<dbReference type="GO" id="GO:0005829">
    <property type="term" value="C:cytosol"/>
    <property type="evidence" value="ECO:0007669"/>
    <property type="project" value="TreeGrafter"/>
</dbReference>
<dbReference type="Pfam" id="PF17876">
    <property type="entry name" value="CSD2"/>
    <property type="match status" value="1"/>
</dbReference>
<dbReference type="Gene3D" id="2.40.50.140">
    <property type="entry name" value="Nucleic acid-binding proteins"/>
    <property type="match status" value="2"/>
</dbReference>
<dbReference type="InterPro" id="IPR040476">
    <property type="entry name" value="CSD2"/>
</dbReference>
<keyword evidence="4 8" id="KW-0540">Nuclease</keyword>
<evidence type="ECO:0000256" key="1">
    <source>
        <dbReference type="ARBA" id="ARBA00001849"/>
    </source>
</evidence>
<dbReference type="SMART" id="SM00316">
    <property type="entry name" value="S1"/>
    <property type="match status" value="1"/>
</dbReference>
<dbReference type="SMART" id="SM00357">
    <property type="entry name" value="CSP"/>
    <property type="match status" value="2"/>
</dbReference>
<keyword evidence="12" id="KW-1185">Reference proteome</keyword>
<keyword evidence="3 8" id="KW-0963">Cytoplasm</keyword>
<gene>
    <name evidence="8" type="primary">rnr</name>
    <name evidence="11" type="ORF">BI364_04260</name>
</gene>
<evidence type="ECO:0000256" key="7">
    <source>
        <dbReference type="ARBA" id="ARBA00022884"/>
    </source>
</evidence>
<dbReference type="GO" id="GO:0003723">
    <property type="term" value="F:RNA binding"/>
    <property type="evidence" value="ECO:0007669"/>
    <property type="project" value="UniProtKB-UniRule"/>
</dbReference>
<comment type="catalytic activity">
    <reaction evidence="1 8">
        <text>Exonucleolytic cleavage in the 3'- to 5'-direction to yield nucleoside 5'-phosphates.</text>
        <dbReference type="EC" id="3.1.13.1"/>
    </reaction>
</comment>
<organism evidence="11 12">
    <name type="scientific">Acidihalobacter yilgarnensis</name>
    <dbReference type="NCBI Taxonomy" id="2819280"/>
    <lineage>
        <taxon>Bacteria</taxon>
        <taxon>Pseudomonadati</taxon>
        <taxon>Pseudomonadota</taxon>
        <taxon>Gammaproteobacteria</taxon>
        <taxon>Chromatiales</taxon>
        <taxon>Ectothiorhodospiraceae</taxon>
        <taxon>Acidihalobacter</taxon>
    </lineage>
</organism>
<accession>A0A1D8ILI0</accession>
<dbReference type="InterPro" id="IPR012340">
    <property type="entry name" value="NA-bd_OB-fold"/>
</dbReference>